<dbReference type="AlphaFoldDB" id="A0A067CIN1"/>
<dbReference type="VEuPathDB" id="FungiDB:SPRG_08051"/>
<evidence type="ECO:0000313" key="2">
    <source>
        <dbReference type="Proteomes" id="UP000030745"/>
    </source>
</evidence>
<dbReference type="RefSeq" id="XP_012202784.1">
    <property type="nucleotide sequence ID" value="XM_012347394.1"/>
</dbReference>
<accession>A0A067CIN1</accession>
<dbReference type="SUPFAM" id="SSF47072">
    <property type="entry name" value="Cysteine alpha-hairpin motif"/>
    <property type="match status" value="1"/>
</dbReference>
<evidence type="ECO:0008006" key="3">
    <source>
        <dbReference type="Google" id="ProtNLM"/>
    </source>
</evidence>
<evidence type="ECO:0000313" key="1">
    <source>
        <dbReference type="EMBL" id="KDO26647.1"/>
    </source>
</evidence>
<sequence length="70" mass="7575">MPAKPECLTCKPGNPTHHASAVAATGCQAIYEKVDACMKQHKGRVSACVEEWEAFRACHKKDGTSPKTTM</sequence>
<dbReference type="GeneID" id="24130292"/>
<gene>
    <name evidence="1" type="ORF">SPRG_08051</name>
</gene>
<reference evidence="1 2" key="1">
    <citation type="journal article" date="2013" name="PLoS Genet.">
        <title>Distinctive expansion of potential virulence genes in the genome of the oomycete fish pathogen Saprolegnia parasitica.</title>
        <authorList>
            <person name="Jiang R.H."/>
            <person name="de Bruijn I."/>
            <person name="Haas B.J."/>
            <person name="Belmonte R."/>
            <person name="Lobach L."/>
            <person name="Christie J."/>
            <person name="van den Ackerveken G."/>
            <person name="Bottin A."/>
            <person name="Bulone V."/>
            <person name="Diaz-Moreno S.M."/>
            <person name="Dumas B."/>
            <person name="Fan L."/>
            <person name="Gaulin E."/>
            <person name="Govers F."/>
            <person name="Grenville-Briggs L.J."/>
            <person name="Horner N.R."/>
            <person name="Levin J.Z."/>
            <person name="Mammella M."/>
            <person name="Meijer H.J."/>
            <person name="Morris P."/>
            <person name="Nusbaum C."/>
            <person name="Oome S."/>
            <person name="Phillips A.J."/>
            <person name="van Rooyen D."/>
            <person name="Rzeszutek E."/>
            <person name="Saraiva M."/>
            <person name="Secombes C.J."/>
            <person name="Seidl M.F."/>
            <person name="Snel B."/>
            <person name="Stassen J.H."/>
            <person name="Sykes S."/>
            <person name="Tripathy S."/>
            <person name="van den Berg H."/>
            <person name="Vega-Arreguin J.C."/>
            <person name="Wawra S."/>
            <person name="Young S.K."/>
            <person name="Zeng Q."/>
            <person name="Dieguez-Uribeondo J."/>
            <person name="Russ C."/>
            <person name="Tyler B.M."/>
            <person name="van West P."/>
        </authorList>
    </citation>
    <scope>NUCLEOTIDE SEQUENCE [LARGE SCALE GENOMIC DNA]</scope>
    <source>
        <strain evidence="1 2">CBS 223.65</strain>
    </source>
</reference>
<dbReference type="PROSITE" id="PS51257">
    <property type="entry name" value="PROKAR_LIPOPROTEIN"/>
    <property type="match status" value="1"/>
</dbReference>
<keyword evidence="2" id="KW-1185">Reference proteome</keyword>
<dbReference type="Gene3D" id="1.10.287.2900">
    <property type="match status" value="1"/>
</dbReference>
<name>A0A067CIN1_SAPPC</name>
<protein>
    <recommendedName>
        <fullName evidence="3">CHCH domain-containing protein</fullName>
    </recommendedName>
</protein>
<dbReference type="EMBL" id="KK583223">
    <property type="protein sequence ID" value="KDO26647.1"/>
    <property type="molecule type" value="Genomic_DNA"/>
</dbReference>
<dbReference type="KEGG" id="spar:SPRG_08051"/>
<dbReference type="Proteomes" id="UP000030745">
    <property type="component" value="Unassembled WGS sequence"/>
</dbReference>
<organism evidence="1 2">
    <name type="scientific">Saprolegnia parasitica (strain CBS 223.65)</name>
    <dbReference type="NCBI Taxonomy" id="695850"/>
    <lineage>
        <taxon>Eukaryota</taxon>
        <taxon>Sar</taxon>
        <taxon>Stramenopiles</taxon>
        <taxon>Oomycota</taxon>
        <taxon>Saprolegniomycetes</taxon>
        <taxon>Saprolegniales</taxon>
        <taxon>Saprolegniaceae</taxon>
        <taxon>Saprolegnia</taxon>
    </lineage>
</organism>
<dbReference type="OMA" id="ACVEEWE"/>
<proteinExistence type="predicted"/>
<dbReference type="InterPro" id="IPR009069">
    <property type="entry name" value="Cys_alpha_HP_mot_SF"/>
</dbReference>
<dbReference type="OrthoDB" id="88434at2759"/>